<dbReference type="InterPro" id="IPR013425">
    <property type="entry name" value="Autotrns_rpt"/>
</dbReference>
<dbReference type="InterPro" id="IPR051551">
    <property type="entry name" value="Autotransporter_adhesion"/>
</dbReference>
<dbReference type="AlphaFoldDB" id="A0AAW4XSD8"/>
<dbReference type="NCBIfam" id="TIGR02601">
    <property type="entry name" value="autotrns_rpt"/>
    <property type="match status" value="1"/>
</dbReference>
<dbReference type="PANTHER" id="PTHR35037">
    <property type="entry name" value="C-TERMINAL REGION OF AIDA-LIKE PROTEIN"/>
    <property type="match status" value="1"/>
</dbReference>
<evidence type="ECO:0000313" key="6">
    <source>
        <dbReference type="Proteomes" id="UP001199260"/>
    </source>
</evidence>
<dbReference type="NCBIfam" id="TIGR04393">
    <property type="entry name" value="rpt_T5SS_PEPC"/>
    <property type="match status" value="2"/>
</dbReference>
<feature type="signal peptide" evidence="3">
    <location>
        <begin position="1"/>
        <end position="28"/>
    </location>
</feature>
<feature type="chain" id="PRO_5043531797" evidence="3">
    <location>
        <begin position="29"/>
        <end position="706"/>
    </location>
</feature>
<dbReference type="PANTHER" id="PTHR35037:SF3">
    <property type="entry name" value="C-TERMINAL REGION OF AIDA-LIKE PROTEIN"/>
    <property type="match status" value="1"/>
</dbReference>
<reference evidence="5 6" key="1">
    <citation type="submission" date="2021-11" db="EMBL/GenBank/DDBJ databases">
        <title>Genome sequence.</title>
        <authorList>
            <person name="Sun Q."/>
        </authorList>
    </citation>
    <scope>NUCLEOTIDE SEQUENCE [LARGE SCALE GENOMIC DNA]</scope>
    <source>
        <strain evidence="5 6">KCTC 12005</strain>
    </source>
</reference>
<dbReference type="InterPro" id="IPR012332">
    <property type="entry name" value="Autotransporter_pectin_lyase_C"/>
</dbReference>
<dbReference type="InterPro" id="IPR006315">
    <property type="entry name" value="OM_autotransptr_brl_dom"/>
</dbReference>
<dbReference type="CDD" id="cd01344">
    <property type="entry name" value="PL2_Passenger_AT"/>
    <property type="match status" value="1"/>
</dbReference>
<dbReference type="InterPro" id="IPR011050">
    <property type="entry name" value="Pectin_lyase_fold/virulence"/>
</dbReference>
<evidence type="ECO:0000313" key="5">
    <source>
        <dbReference type="EMBL" id="MCD2164116.1"/>
    </source>
</evidence>
<dbReference type="NCBIfam" id="TIGR01414">
    <property type="entry name" value="autotrans_barl"/>
    <property type="match status" value="1"/>
</dbReference>
<feature type="compositionally biased region" description="Gly residues" evidence="2">
    <location>
        <begin position="654"/>
        <end position="668"/>
    </location>
</feature>
<feature type="domain" description="Autochaperone" evidence="4">
    <location>
        <begin position="402"/>
        <end position="508"/>
    </location>
</feature>
<keyword evidence="1 3" id="KW-0732">Signal</keyword>
<evidence type="ECO:0000256" key="2">
    <source>
        <dbReference type="SAM" id="MobiDB-lite"/>
    </source>
</evidence>
<dbReference type="EMBL" id="JAJNCT010000005">
    <property type="protein sequence ID" value="MCD2164116.1"/>
    <property type="molecule type" value="Genomic_DNA"/>
</dbReference>
<evidence type="ECO:0000256" key="1">
    <source>
        <dbReference type="ARBA" id="ARBA00022729"/>
    </source>
</evidence>
<dbReference type="InterPro" id="IPR030895">
    <property type="entry name" value="T5SS_PEPC_rpt"/>
</dbReference>
<proteinExistence type="predicted"/>
<dbReference type="Gene3D" id="2.160.20.20">
    <property type="match status" value="1"/>
</dbReference>
<dbReference type="SUPFAM" id="SSF51126">
    <property type="entry name" value="Pectin lyase-like"/>
    <property type="match status" value="1"/>
</dbReference>
<dbReference type="Pfam" id="PF18883">
    <property type="entry name" value="AC_1"/>
    <property type="match status" value="1"/>
</dbReference>
<dbReference type="GO" id="GO:0019867">
    <property type="term" value="C:outer membrane"/>
    <property type="evidence" value="ECO:0007669"/>
    <property type="project" value="InterPro"/>
</dbReference>
<dbReference type="RefSeq" id="WP_230771240.1">
    <property type="nucleotide sequence ID" value="NZ_JAJNCT010000005.1"/>
</dbReference>
<gene>
    <name evidence="5" type="ORF">LPW39_03085</name>
</gene>
<dbReference type="InterPro" id="IPR043990">
    <property type="entry name" value="AC_1"/>
</dbReference>
<name>A0AAW4XSD8_9BURK</name>
<evidence type="ECO:0000259" key="4">
    <source>
        <dbReference type="Pfam" id="PF18883"/>
    </source>
</evidence>
<sequence length="706" mass="70088">MKTQYLPHRKNALFAACLLACATGMVQAQNITFSGDSTPVGSMGPNYNTTDITIGNSGAGALAVDGFTQFGNTGVTIVGANAGSTGTVTMTNSSNWETRDITVGQFGTGIVNLNNSTIASSVAIIGQNPGGTATVTVDGGSWNIPPLYQNDMTIGSNGGSGTLRVLNGGGVATSASFNLAATTGSAATVLVDGPKSNMLAVYNCSFGVKDVASVQITNGGQVECYQSSYLGFGTVSLNGADSMWILGDSLDVGNNEAASNAVLTIGEGSAVSVATNLRLPNASSASANSTGTINIEGSSIPGVLTAGTFEFGVNGQGVVNFNHTDASGDYQFGIPLSGSGTVNSSNSGTTLLTGANSYAGNTNVNAGILRAGAATALSPASDFVVAGGGTLDINTYSPTVKTLANAGTVTMLSGGTTSVLTVAGNYSGNGGSIALNTILGDSSSATEKLVVNGATSGNTILNISNLGGTGAPTTGEGILVVQVDGASNGTFSLPAPGYLEAGTFRYDLVKTGNNWYLVSESRAEASGPGVTVVCSPAELSDAVAETATCKVSLSAASTTDLSINLNVPGANPRYTTTCTSPLLIPANATEASCTITSVANNTPGDGDVTALLAVLPPTVADAYTVAGPAAQVVIKDKDQTDNGGGENPENPGGENPGGENPGENGGGTAPHKVPTMGAVSLAMMASIMGWLGLRRTRQSRSSAKTA</sequence>
<dbReference type="Proteomes" id="UP001199260">
    <property type="component" value="Unassembled WGS sequence"/>
</dbReference>
<evidence type="ECO:0000256" key="3">
    <source>
        <dbReference type="SAM" id="SignalP"/>
    </source>
</evidence>
<keyword evidence="6" id="KW-1185">Reference proteome</keyword>
<accession>A0AAW4XSD8</accession>
<feature type="region of interest" description="Disordered" evidence="2">
    <location>
        <begin position="633"/>
        <end position="674"/>
    </location>
</feature>
<comment type="caution">
    <text evidence="5">The sequence shown here is derived from an EMBL/GenBank/DDBJ whole genome shotgun (WGS) entry which is preliminary data.</text>
</comment>
<protein>
    <submittedName>
        <fullName evidence="5">Autotransporter outer membrane beta-barrel domain-containing protein</fullName>
    </submittedName>
</protein>
<organism evidence="5 6">
    <name type="scientific">Comamonas koreensis</name>
    <dbReference type="NCBI Taxonomy" id="160825"/>
    <lineage>
        <taxon>Bacteria</taxon>
        <taxon>Pseudomonadati</taxon>
        <taxon>Pseudomonadota</taxon>
        <taxon>Betaproteobacteria</taxon>
        <taxon>Burkholderiales</taxon>
        <taxon>Comamonadaceae</taxon>
        <taxon>Comamonas</taxon>
    </lineage>
</organism>